<evidence type="ECO:0000256" key="4">
    <source>
        <dbReference type="ARBA" id="ARBA00022980"/>
    </source>
</evidence>
<keyword evidence="4 6" id="KW-0689">Ribosomal protein</keyword>
<sequence>MTYAIIETGGKQLRVEPGRFYDIELLHVEADAEVTIDKVLFVNNDGDVSIGQPLVAGATVTGTVMRHFRGRKVLVYKMKPKKKTRKKRGHRQEITRLMIDSISLNGTVLGGKKEESTPVTAEVASAPVEEAAPAIAEVVTTTAEEAAPATTEAAE</sequence>
<evidence type="ECO:0000256" key="7">
    <source>
        <dbReference type="RuleBase" id="RU000562"/>
    </source>
</evidence>
<keyword evidence="2 6" id="KW-0699">rRNA-binding</keyword>
<name>A0ABV4XNB2_9CYAN</name>
<comment type="function">
    <text evidence="6 7">This protein binds to 23S rRNA in the presence of protein L20.</text>
</comment>
<evidence type="ECO:0000256" key="2">
    <source>
        <dbReference type="ARBA" id="ARBA00022730"/>
    </source>
</evidence>
<dbReference type="RefSeq" id="WP_413262102.1">
    <property type="nucleotide sequence ID" value="NZ_JBHFNR010000034.1"/>
</dbReference>
<dbReference type="GO" id="GO:0005840">
    <property type="term" value="C:ribosome"/>
    <property type="evidence" value="ECO:0007669"/>
    <property type="project" value="UniProtKB-KW"/>
</dbReference>
<dbReference type="Pfam" id="PF00829">
    <property type="entry name" value="Ribosomal_L21p"/>
    <property type="match status" value="1"/>
</dbReference>
<evidence type="ECO:0000313" key="9">
    <source>
        <dbReference type="Proteomes" id="UP001576784"/>
    </source>
</evidence>
<keyword evidence="9" id="KW-1185">Reference proteome</keyword>
<organism evidence="8 9">
    <name type="scientific">Floridaenema flaviceps BLCC-F50</name>
    <dbReference type="NCBI Taxonomy" id="3153642"/>
    <lineage>
        <taxon>Bacteria</taxon>
        <taxon>Bacillati</taxon>
        <taxon>Cyanobacteriota</taxon>
        <taxon>Cyanophyceae</taxon>
        <taxon>Oscillatoriophycideae</taxon>
        <taxon>Aerosakkonematales</taxon>
        <taxon>Aerosakkonemataceae</taxon>
        <taxon>Floridanema</taxon>
        <taxon>Floridanema flaviceps</taxon>
    </lineage>
</organism>
<dbReference type="NCBIfam" id="TIGR00061">
    <property type="entry name" value="L21"/>
    <property type="match status" value="1"/>
</dbReference>
<proteinExistence type="inferred from homology"/>
<dbReference type="EMBL" id="JBHFNR010000034">
    <property type="protein sequence ID" value="MFB2892429.1"/>
    <property type="molecule type" value="Genomic_DNA"/>
</dbReference>
<gene>
    <name evidence="6 8" type="primary">rplU</name>
    <name evidence="6" type="synonym">rpl21</name>
    <name evidence="8" type="ORF">ACE1CI_05745</name>
</gene>
<dbReference type="Proteomes" id="UP001576784">
    <property type="component" value="Unassembled WGS sequence"/>
</dbReference>
<dbReference type="InterPro" id="IPR028909">
    <property type="entry name" value="bL21-like"/>
</dbReference>
<evidence type="ECO:0000313" key="8">
    <source>
        <dbReference type="EMBL" id="MFB2892429.1"/>
    </source>
</evidence>
<keyword evidence="5 6" id="KW-0687">Ribonucleoprotein</keyword>
<dbReference type="PANTHER" id="PTHR21349">
    <property type="entry name" value="50S RIBOSOMAL PROTEIN L21"/>
    <property type="match status" value="1"/>
</dbReference>
<evidence type="ECO:0000256" key="6">
    <source>
        <dbReference type="HAMAP-Rule" id="MF_01363"/>
    </source>
</evidence>
<evidence type="ECO:0000256" key="5">
    <source>
        <dbReference type="ARBA" id="ARBA00023274"/>
    </source>
</evidence>
<keyword evidence="3 6" id="KW-0694">RNA-binding</keyword>
<reference evidence="8 9" key="1">
    <citation type="submission" date="2024-09" db="EMBL/GenBank/DDBJ databases">
        <title>Floridaenema gen nov. (Aerosakkonemataceae, Aerosakkonematales ord. nov., Cyanobacteria) from benthic tropical and subtropical fresh waters, with the description of four new species.</title>
        <authorList>
            <person name="Moretto J.A."/>
            <person name="Berthold D.E."/>
            <person name="Lefler F.W."/>
            <person name="Huang I.-S."/>
            <person name="Laughinghouse H. IV."/>
        </authorList>
    </citation>
    <scope>NUCLEOTIDE SEQUENCE [LARGE SCALE GENOMIC DNA]</scope>
    <source>
        <strain evidence="8 9">BLCC-F50</strain>
    </source>
</reference>
<evidence type="ECO:0000256" key="1">
    <source>
        <dbReference type="ARBA" id="ARBA00008563"/>
    </source>
</evidence>
<dbReference type="HAMAP" id="MF_01363">
    <property type="entry name" value="Ribosomal_bL21"/>
    <property type="match status" value="1"/>
</dbReference>
<evidence type="ECO:0000256" key="3">
    <source>
        <dbReference type="ARBA" id="ARBA00022884"/>
    </source>
</evidence>
<dbReference type="InterPro" id="IPR001787">
    <property type="entry name" value="Ribosomal_bL21"/>
</dbReference>
<dbReference type="PANTHER" id="PTHR21349:SF0">
    <property type="entry name" value="LARGE RIBOSOMAL SUBUNIT PROTEIN BL21M"/>
    <property type="match status" value="1"/>
</dbReference>
<dbReference type="PROSITE" id="PS01169">
    <property type="entry name" value="RIBOSOMAL_L21"/>
    <property type="match status" value="1"/>
</dbReference>
<dbReference type="InterPro" id="IPR018258">
    <property type="entry name" value="Ribosomal_bL21_CS"/>
</dbReference>
<dbReference type="SUPFAM" id="SSF141091">
    <property type="entry name" value="L21p-like"/>
    <property type="match status" value="1"/>
</dbReference>
<comment type="caution">
    <text evidence="8">The sequence shown here is derived from an EMBL/GenBank/DDBJ whole genome shotgun (WGS) entry which is preliminary data.</text>
</comment>
<protein>
    <recommendedName>
        <fullName evidence="6">Large ribosomal subunit protein bL21</fullName>
    </recommendedName>
</protein>
<accession>A0ABV4XNB2</accession>
<comment type="similarity">
    <text evidence="1 6 7">Belongs to the bacterial ribosomal protein bL21 family.</text>
</comment>
<dbReference type="InterPro" id="IPR036164">
    <property type="entry name" value="bL21-like_sf"/>
</dbReference>
<comment type="subunit">
    <text evidence="6">Part of the 50S ribosomal subunit. Contacts protein L20.</text>
</comment>